<dbReference type="EMBL" id="DF933830">
    <property type="protein sequence ID" value="GAM38939.1"/>
    <property type="molecule type" value="Genomic_DNA"/>
</dbReference>
<dbReference type="InterPro" id="IPR011545">
    <property type="entry name" value="DEAD/DEAH_box_helicase_dom"/>
</dbReference>
<dbReference type="NCBIfam" id="TIGR00614">
    <property type="entry name" value="recQ_fam"/>
    <property type="match status" value="1"/>
</dbReference>
<dbReference type="SUPFAM" id="SSF52540">
    <property type="entry name" value="P-loop containing nucleoside triphosphate hydrolases"/>
    <property type="match status" value="1"/>
</dbReference>
<comment type="catalytic activity">
    <reaction evidence="6 7">
        <text>Couples ATP hydrolysis with the unwinding of duplex DNA by translocating in the 3'-5' direction.</text>
        <dbReference type="EC" id="5.6.2.4"/>
    </reaction>
</comment>
<feature type="region of interest" description="Disordered" evidence="8">
    <location>
        <begin position="369"/>
        <end position="388"/>
    </location>
</feature>
<dbReference type="GO" id="GO:0003676">
    <property type="term" value="F:nucleic acid binding"/>
    <property type="evidence" value="ECO:0007669"/>
    <property type="project" value="InterPro"/>
</dbReference>
<evidence type="ECO:0000313" key="12">
    <source>
        <dbReference type="Proteomes" id="UP000053095"/>
    </source>
</evidence>
<gene>
    <name evidence="11" type="ORF">TCE0_034r10080</name>
</gene>
<evidence type="ECO:0000256" key="2">
    <source>
        <dbReference type="ARBA" id="ARBA00022741"/>
    </source>
</evidence>
<dbReference type="GO" id="GO:0005737">
    <property type="term" value="C:cytoplasm"/>
    <property type="evidence" value="ECO:0007669"/>
    <property type="project" value="TreeGrafter"/>
</dbReference>
<protein>
    <recommendedName>
        <fullName evidence="7">ATP-dependent DNA helicase</fullName>
        <ecNumber evidence="7">5.6.2.4</ecNumber>
    </recommendedName>
</protein>
<dbReference type="GO" id="GO:0016787">
    <property type="term" value="F:hydrolase activity"/>
    <property type="evidence" value="ECO:0007669"/>
    <property type="project" value="UniProtKB-KW"/>
</dbReference>
<evidence type="ECO:0000256" key="8">
    <source>
        <dbReference type="SAM" id="MobiDB-lite"/>
    </source>
</evidence>
<comment type="similarity">
    <text evidence="1 7">Belongs to the helicase family. RecQ subfamily.</text>
</comment>
<dbReference type="GO" id="GO:0000724">
    <property type="term" value="P:double-strand break repair via homologous recombination"/>
    <property type="evidence" value="ECO:0007669"/>
    <property type="project" value="TreeGrafter"/>
</dbReference>
<dbReference type="GO" id="GO:0005524">
    <property type="term" value="F:ATP binding"/>
    <property type="evidence" value="ECO:0007669"/>
    <property type="project" value="UniProtKB-KW"/>
</dbReference>
<dbReference type="PROSITE" id="PS51194">
    <property type="entry name" value="HELICASE_CTER"/>
    <property type="match status" value="1"/>
</dbReference>
<keyword evidence="12" id="KW-1185">Reference proteome</keyword>
<evidence type="ECO:0000256" key="4">
    <source>
        <dbReference type="ARBA" id="ARBA00022806"/>
    </source>
</evidence>
<dbReference type="Gene3D" id="3.40.50.300">
    <property type="entry name" value="P-loop containing nucleotide triphosphate hydrolases"/>
    <property type="match status" value="2"/>
</dbReference>
<dbReference type="CDD" id="cd17920">
    <property type="entry name" value="DEXHc_RecQ"/>
    <property type="match status" value="1"/>
</dbReference>
<comment type="subcellular location">
    <subcellularLocation>
        <location evidence="7">Nucleus</location>
    </subcellularLocation>
</comment>
<dbReference type="InterPro" id="IPR004589">
    <property type="entry name" value="DNA_helicase_ATP-dep_RecQ"/>
</dbReference>
<evidence type="ECO:0000256" key="1">
    <source>
        <dbReference type="ARBA" id="ARBA00005446"/>
    </source>
</evidence>
<evidence type="ECO:0000259" key="10">
    <source>
        <dbReference type="PROSITE" id="PS51194"/>
    </source>
</evidence>
<keyword evidence="5 7" id="KW-0067">ATP-binding</keyword>
<dbReference type="Proteomes" id="UP000053095">
    <property type="component" value="Unassembled WGS sequence"/>
</dbReference>
<feature type="compositionally biased region" description="Polar residues" evidence="8">
    <location>
        <begin position="369"/>
        <end position="385"/>
    </location>
</feature>
<dbReference type="GO" id="GO:0005694">
    <property type="term" value="C:chromosome"/>
    <property type="evidence" value="ECO:0007669"/>
    <property type="project" value="TreeGrafter"/>
</dbReference>
<evidence type="ECO:0000256" key="6">
    <source>
        <dbReference type="ARBA" id="ARBA00034617"/>
    </source>
</evidence>
<dbReference type="InterPro" id="IPR014001">
    <property type="entry name" value="Helicase_ATP-bd"/>
</dbReference>
<evidence type="ECO:0000256" key="7">
    <source>
        <dbReference type="RuleBase" id="RU364117"/>
    </source>
</evidence>
<dbReference type="GO" id="GO:0043138">
    <property type="term" value="F:3'-5' DNA helicase activity"/>
    <property type="evidence" value="ECO:0007669"/>
    <property type="project" value="UniProtKB-EC"/>
</dbReference>
<dbReference type="EC" id="5.6.2.4" evidence="7"/>
<evidence type="ECO:0000313" key="11">
    <source>
        <dbReference type="EMBL" id="GAM38939.1"/>
    </source>
</evidence>
<proteinExistence type="inferred from homology"/>
<dbReference type="InterPro" id="IPR027417">
    <property type="entry name" value="P-loop_NTPase"/>
</dbReference>
<organism evidence="11 12">
    <name type="scientific">Talaromyces pinophilus</name>
    <name type="common">Penicillium pinophilum</name>
    <dbReference type="NCBI Taxonomy" id="128442"/>
    <lineage>
        <taxon>Eukaryota</taxon>
        <taxon>Fungi</taxon>
        <taxon>Dikarya</taxon>
        <taxon>Ascomycota</taxon>
        <taxon>Pezizomycotina</taxon>
        <taxon>Eurotiomycetes</taxon>
        <taxon>Eurotiomycetidae</taxon>
        <taxon>Eurotiales</taxon>
        <taxon>Trichocomaceae</taxon>
        <taxon>Talaromyces</taxon>
        <taxon>Talaromyces sect. Talaromyces</taxon>
    </lineage>
</organism>
<dbReference type="AlphaFoldDB" id="A0A6V8HD33"/>
<dbReference type="InterPro" id="IPR001650">
    <property type="entry name" value="Helicase_C-like"/>
</dbReference>
<dbReference type="GO" id="GO:0009378">
    <property type="term" value="F:four-way junction helicase activity"/>
    <property type="evidence" value="ECO:0007669"/>
    <property type="project" value="TreeGrafter"/>
</dbReference>
<evidence type="ECO:0000256" key="5">
    <source>
        <dbReference type="ARBA" id="ARBA00022840"/>
    </source>
</evidence>
<keyword evidence="4 7" id="KW-0347">Helicase</keyword>
<evidence type="ECO:0000259" key="9">
    <source>
        <dbReference type="PROSITE" id="PS51192"/>
    </source>
</evidence>
<dbReference type="PROSITE" id="PS51192">
    <property type="entry name" value="HELICASE_ATP_BIND_1"/>
    <property type="match status" value="1"/>
</dbReference>
<sequence length="497" mass="56270">MVNSDSSSISTPFAYGISNPTTQGLNRKSNEVSQVDQVAALEAYGIPVATINGTTPLSERKFIIEDILSGHPKIRLLYVTPEFCCTETFRRNLKRIHAQGELSRVAIDEAHCISEWGHDFRPAYKELSWFRETFKDPLVPITALTATATPKVRNDIVRLLGLDTDSMKWFHTPSARPNIHYEVKYVEELDDDIMSADEERFHDLLSWLDSVRKRRESRMNSNEAGDPIDTRPKLPPISGIVYVPFRSLADELALQLNKSGRNIRAVAYHAGLPAGDRKRIQKIWASKDPTPPEQIGPCPSFSIVVATNAFGMGIDNPHVRFVIHWAPPRSFEGLVQESGRAGRDGRAAVSIIFYNRNERDRVLERVKNDGQTGRTSNRFAPQSAGSKKHSMEARIESFNKVIAFCESTDRCRHEIIREFSGDLELETMMSSQTTRPNPTSTSPCDFACDVCKYGSAEIKRKKTEMLKATAQLETMGAYHNSDLHTFMYYWMTYFVRH</sequence>
<feature type="domain" description="Helicase C-terminal" evidence="10">
    <location>
        <begin position="229"/>
        <end position="392"/>
    </location>
</feature>
<accession>A0A6V8HD33</accession>
<dbReference type="Pfam" id="PF00270">
    <property type="entry name" value="DEAD"/>
    <property type="match status" value="1"/>
</dbReference>
<reference evidence="12" key="1">
    <citation type="journal article" date="2015" name="Genome Announc.">
        <title>Draft genome sequence of Talaromyces cellulolyticus strain Y-94, a source of lignocellulosic biomass-degrading enzymes.</title>
        <authorList>
            <person name="Fujii T."/>
            <person name="Koike H."/>
            <person name="Sawayama S."/>
            <person name="Yano S."/>
            <person name="Inoue H."/>
        </authorList>
    </citation>
    <scope>NUCLEOTIDE SEQUENCE [LARGE SCALE GENOMIC DNA]</scope>
    <source>
        <strain evidence="12">Y-94</strain>
    </source>
</reference>
<dbReference type="Pfam" id="PF00271">
    <property type="entry name" value="Helicase_C"/>
    <property type="match status" value="1"/>
</dbReference>
<dbReference type="GO" id="GO:0005634">
    <property type="term" value="C:nucleus"/>
    <property type="evidence" value="ECO:0007669"/>
    <property type="project" value="UniProtKB-SubCell"/>
</dbReference>
<dbReference type="InterPro" id="IPR032284">
    <property type="entry name" value="RecQ_Zn-bd"/>
</dbReference>
<keyword evidence="7" id="KW-0539">Nucleus</keyword>
<name>A0A6V8HD33_TALPI</name>
<dbReference type="Pfam" id="PF16124">
    <property type="entry name" value="RecQ_Zn_bind"/>
    <property type="match status" value="1"/>
</dbReference>
<dbReference type="PANTHER" id="PTHR13710:SF152">
    <property type="entry name" value="ATP-DEPENDENT DNA HELICASE Q5"/>
    <property type="match status" value="1"/>
</dbReference>
<comment type="caution">
    <text evidence="11">The sequence shown here is derived from an EMBL/GenBank/DDBJ whole genome shotgun (WGS) entry which is preliminary data.</text>
</comment>
<dbReference type="SMART" id="SM00490">
    <property type="entry name" value="HELICc"/>
    <property type="match status" value="1"/>
</dbReference>
<comment type="catalytic activity">
    <reaction evidence="7">
        <text>ATP + H2O = ADP + phosphate + H(+)</text>
        <dbReference type="Rhea" id="RHEA:13065"/>
        <dbReference type="ChEBI" id="CHEBI:15377"/>
        <dbReference type="ChEBI" id="CHEBI:15378"/>
        <dbReference type="ChEBI" id="CHEBI:30616"/>
        <dbReference type="ChEBI" id="CHEBI:43474"/>
        <dbReference type="ChEBI" id="CHEBI:456216"/>
    </reaction>
</comment>
<keyword evidence="2 7" id="KW-0547">Nucleotide-binding</keyword>
<feature type="domain" description="Helicase ATP-binding" evidence="9">
    <location>
        <begin position="20"/>
        <end position="166"/>
    </location>
</feature>
<dbReference type="PANTHER" id="PTHR13710">
    <property type="entry name" value="DNA HELICASE RECQ FAMILY MEMBER"/>
    <property type="match status" value="1"/>
</dbReference>
<keyword evidence="3 7" id="KW-0378">Hydrolase</keyword>
<evidence type="ECO:0000256" key="3">
    <source>
        <dbReference type="ARBA" id="ARBA00022801"/>
    </source>
</evidence>